<gene>
    <name evidence="2" type="ORF">HHL21_06060</name>
</gene>
<organism evidence="2 3">
    <name type="scientific">Massilia polaris</name>
    <dbReference type="NCBI Taxonomy" id="2728846"/>
    <lineage>
        <taxon>Bacteria</taxon>
        <taxon>Pseudomonadati</taxon>
        <taxon>Pseudomonadota</taxon>
        <taxon>Betaproteobacteria</taxon>
        <taxon>Burkholderiales</taxon>
        <taxon>Oxalobacteraceae</taxon>
        <taxon>Telluria group</taxon>
        <taxon>Massilia</taxon>
    </lineage>
</organism>
<dbReference type="Pfam" id="PF13401">
    <property type="entry name" value="AAA_22"/>
    <property type="match status" value="1"/>
</dbReference>
<evidence type="ECO:0000313" key="3">
    <source>
        <dbReference type="Proteomes" id="UP000583752"/>
    </source>
</evidence>
<proteinExistence type="predicted"/>
<reference evidence="2 3" key="1">
    <citation type="submission" date="2020-04" db="EMBL/GenBank/DDBJ databases">
        <title>Massilia sp. RP-1-19 isolated from soil.</title>
        <authorList>
            <person name="Dahal R.H."/>
        </authorList>
    </citation>
    <scope>NUCLEOTIDE SEQUENCE [LARGE SCALE GENOMIC DNA]</scope>
    <source>
        <strain evidence="2 3">RP-1-19</strain>
    </source>
</reference>
<keyword evidence="3" id="KW-1185">Reference proteome</keyword>
<dbReference type="EMBL" id="JABBGG010000002">
    <property type="protein sequence ID" value="NML60658.1"/>
    <property type="molecule type" value="Genomic_DNA"/>
</dbReference>
<name>A0A848HPZ2_9BURK</name>
<dbReference type="GO" id="GO:0016887">
    <property type="term" value="F:ATP hydrolysis activity"/>
    <property type="evidence" value="ECO:0007669"/>
    <property type="project" value="InterPro"/>
</dbReference>
<sequence>MQQSSDGIQEKIAKFKESIAPDLYSPRDIVDFDQADTVVGGYHLEITVLQDLISSGTFNAISLSTAVLQHPRLYAFICTLLSIAGSIELEDGRILPSPIFPPKTPETAKSASEIIFELGVERLLSPPLNLRSLFLVLQIGDDAPRRRLRVDAKIKSRVLRSIESALVEFNKERGASLTLVSPSSLPSTTRRIVEYVIACDGIARIGVAATFQAYTGGRQTRDLTAIFPNVRTTLTANRIAFILIADGQGLRATPDKVLAELFSSVPHTMSLHQAEANGLHNAITQILTAPEELPVDLAGLGKLIQDSLMQGTAITATSLPVASEPARLSLANFASANNDLDLVISSDAQSLTWRRSDLVNQFRNLRMKFDGASAVAGFSKLVDGSLLSDKIPLATFNTSLVSIAEDPVFTETFLVAAREEKLTPQCFRNIARHALQSAPSSRLAVVVTATPIPLSELPELRDIQTSLPVTVLVIDISACLTMAQQREATRDRLRAIMLEQTDLTKLSPFVVRGVTPSRVFFGREEEEANLLSTLATNSVALLGGRRIGKTSLMRHSTRRLQSADLRPFFGDCQVVRTWADFGVMAARNWGTLVSEDFRPHHLFDLVAQLNDGSGRPIVILLDEIDQLLDWDRNHTEDQVPEAFFRACRSISQQGLAQFVFSGERTIANSLWDAKSPHWNFCKPLMLRQLTRTAANSLLAEPLEILGIRIEDRENFLNACWESTDGHPELLQFIGDKIVAAVNQRSRDDVFASADDLIGITSQFEYAEQYLETYWGQADPLERIVSILLIKKLQTIDGLLAELGNLGVHTDGKPLHEALRMLELYGIAEQSSLGYKLRANWFTTALSYYGGPDLAINRYVGEFKK</sequence>
<dbReference type="Proteomes" id="UP000583752">
    <property type="component" value="Unassembled WGS sequence"/>
</dbReference>
<dbReference type="InterPro" id="IPR027417">
    <property type="entry name" value="P-loop_NTPase"/>
</dbReference>
<dbReference type="InterPro" id="IPR049945">
    <property type="entry name" value="AAA_22"/>
</dbReference>
<dbReference type="PANTHER" id="PTHR34301:SF8">
    <property type="entry name" value="ATPASE DOMAIN-CONTAINING PROTEIN"/>
    <property type="match status" value="1"/>
</dbReference>
<comment type="caution">
    <text evidence="2">The sequence shown here is derived from an EMBL/GenBank/DDBJ whole genome shotgun (WGS) entry which is preliminary data.</text>
</comment>
<accession>A0A848HPZ2</accession>
<evidence type="ECO:0000313" key="2">
    <source>
        <dbReference type="EMBL" id="NML60658.1"/>
    </source>
</evidence>
<protein>
    <submittedName>
        <fullName evidence="2">AAA family ATPase</fullName>
    </submittedName>
</protein>
<evidence type="ECO:0000259" key="1">
    <source>
        <dbReference type="Pfam" id="PF13401"/>
    </source>
</evidence>
<dbReference type="AlphaFoldDB" id="A0A848HPZ2"/>
<dbReference type="SUPFAM" id="SSF52540">
    <property type="entry name" value="P-loop containing nucleoside triphosphate hydrolases"/>
    <property type="match status" value="1"/>
</dbReference>
<dbReference type="Gene3D" id="3.40.50.300">
    <property type="entry name" value="P-loop containing nucleotide triphosphate hydrolases"/>
    <property type="match status" value="1"/>
</dbReference>
<dbReference type="RefSeq" id="WP_169464336.1">
    <property type="nucleotide sequence ID" value="NZ_JABBGG010000002.1"/>
</dbReference>
<feature type="domain" description="ORC1/DEAH AAA+ ATPase" evidence="1">
    <location>
        <begin position="538"/>
        <end position="666"/>
    </location>
</feature>
<dbReference type="PANTHER" id="PTHR34301">
    <property type="entry name" value="DNA-BINDING PROTEIN-RELATED"/>
    <property type="match status" value="1"/>
</dbReference>